<dbReference type="CDD" id="cd00432">
    <property type="entry name" value="Ribosomal_L18_L5e"/>
    <property type="match status" value="1"/>
</dbReference>
<dbReference type="GO" id="GO:0022625">
    <property type="term" value="C:cytosolic large ribosomal subunit"/>
    <property type="evidence" value="ECO:0007669"/>
    <property type="project" value="TreeGrafter"/>
</dbReference>
<keyword evidence="2 6" id="KW-0699">rRNA-binding</keyword>
<proteinExistence type="inferred from homology"/>
<dbReference type="PANTHER" id="PTHR23410:SF12">
    <property type="entry name" value="LARGE RIBOSOMAL SUBUNIT PROTEIN UL18"/>
    <property type="match status" value="1"/>
</dbReference>
<comment type="subunit">
    <text evidence="6">Part of the 50S ribosomal subunit. Contacts the 5S and 23S rRNAs.</text>
</comment>
<dbReference type="InterPro" id="IPR057268">
    <property type="entry name" value="Ribosomal_L18"/>
</dbReference>
<dbReference type="Pfam" id="PF17144">
    <property type="entry name" value="Ribosomal_L5e"/>
    <property type="match status" value="1"/>
</dbReference>
<sequence length="197" mass="22033">MGLGPNYKLKFERRNEGKTNYYRRYTYVMSRARRLVVRITNNYGIVSVIDFDPAGDKTLVSAHSIELQKKYGWKGDTNNTPALYLTGYLAGIRAKNKGITSAVLDIGLFTPTSGARIFYAAKGAIDAGLDIPIGDVGIDESRLKGEHISNYAQKLEKENPEMFSRVFSKYIQRGLNPKDLPSHFSEVLSKMKGEKNG</sequence>
<dbReference type="RefSeq" id="WP_048100065.1">
    <property type="nucleotide sequence ID" value="NZ_JFZT01000047.1"/>
</dbReference>
<dbReference type="OrthoDB" id="8644at2157"/>
<keyword evidence="5 6" id="KW-0687">Ribonucleoprotein</keyword>
<evidence type="ECO:0000256" key="4">
    <source>
        <dbReference type="ARBA" id="ARBA00022980"/>
    </source>
</evidence>
<keyword evidence="4 6" id="KW-0689">Ribosomal protein</keyword>
<dbReference type="EMBL" id="JFZT01000047">
    <property type="protein sequence ID" value="EZQ03844.1"/>
    <property type="molecule type" value="Genomic_DNA"/>
</dbReference>
<keyword evidence="3 6" id="KW-0694">RNA-binding</keyword>
<evidence type="ECO:0000256" key="3">
    <source>
        <dbReference type="ARBA" id="ARBA00022884"/>
    </source>
</evidence>
<comment type="function">
    <text evidence="6">This is one of the proteins that bind and probably mediate the attachment of the 5S RNA into the large ribosomal subunit, where it forms part of the central protuberance.</text>
</comment>
<comment type="caution">
    <text evidence="7">The sequence shown here is derived from an EMBL/GenBank/DDBJ whole genome shotgun (WGS) entry which is preliminary data.</text>
</comment>
<dbReference type="SUPFAM" id="SSF53137">
    <property type="entry name" value="Translational machinery components"/>
    <property type="match status" value="1"/>
</dbReference>
<comment type="similarity">
    <text evidence="1 6">Belongs to the universal ribosomal protein uL18 family.</text>
</comment>
<dbReference type="GO" id="GO:0000027">
    <property type="term" value="P:ribosomal large subunit assembly"/>
    <property type="evidence" value="ECO:0007669"/>
    <property type="project" value="TreeGrafter"/>
</dbReference>
<dbReference type="GO" id="GO:0003735">
    <property type="term" value="F:structural constituent of ribosome"/>
    <property type="evidence" value="ECO:0007669"/>
    <property type="project" value="InterPro"/>
</dbReference>
<evidence type="ECO:0000313" key="7">
    <source>
        <dbReference type="EMBL" id="EZQ03844.1"/>
    </source>
</evidence>
<protein>
    <recommendedName>
        <fullName evidence="6">Large ribosomal subunit protein uL18</fullName>
    </recommendedName>
</protein>
<dbReference type="AlphaFoldDB" id="A0A031LP23"/>
<evidence type="ECO:0000256" key="5">
    <source>
        <dbReference type="ARBA" id="ARBA00023274"/>
    </source>
</evidence>
<dbReference type="GO" id="GO:0006412">
    <property type="term" value="P:translation"/>
    <property type="evidence" value="ECO:0007669"/>
    <property type="project" value="UniProtKB-UniRule"/>
</dbReference>
<dbReference type="NCBIfam" id="NF006342">
    <property type="entry name" value="PRK08569.1"/>
    <property type="match status" value="1"/>
</dbReference>
<organism evidence="7 8">
    <name type="scientific">Candidatus Acidianus copahuensis</name>
    <dbReference type="NCBI Taxonomy" id="1160895"/>
    <lineage>
        <taxon>Archaea</taxon>
        <taxon>Thermoproteota</taxon>
        <taxon>Thermoprotei</taxon>
        <taxon>Sulfolobales</taxon>
        <taxon>Sulfolobaceae</taxon>
        <taxon>Acidianus</taxon>
    </lineage>
</organism>
<keyword evidence="8" id="KW-1185">Reference proteome</keyword>
<accession>A0A031LP23</accession>
<evidence type="ECO:0000256" key="2">
    <source>
        <dbReference type="ARBA" id="ARBA00022730"/>
    </source>
</evidence>
<dbReference type="Gene3D" id="3.30.420.100">
    <property type="match status" value="1"/>
</dbReference>
<name>A0A031LP23_9CREN</name>
<dbReference type="PANTHER" id="PTHR23410">
    <property type="entry name" value="RIBOSOMAL PROTEIN L5-RELATED"/>
    <property type="match status" value="1"/>
</dbReference>
<dbReference type="GO" id="GO:0008097">
    <property type="term" value="F:5S rRNA binding"/>
    <property type="evidence" value="ECO:0007669"/>
    <property type="project" value="InterPro"/>
</dbReference>
<dbReference type="InterPro" id="IPR057267">
    <property type="entry name" value="Rbsml_uL18_arch"/>
</dbReference>
<evidence type="ECO:0000256" key="1">
    <source>
        <dbReference type="ARBA" id="ARBA00007116"/>
    </source>
</evidence>
<dbReference type="Proteomes" id="UP000024332">
    <property type="component" value="Unassembled WGS sequence"/>
</dbReference>
<dbReference type="STRING" id="1160895.CM19_08990"/>
<evidence type="ECO:0000313" key="8">
    <source>
        <dbReference type="Proteomes" id="UP000024332"/>
    </source>
</evidence>
<dbReference type="InterPro" id="IPR005485">
    <property type="entry name" value="Rbsml_uL18_euk_arch"/>
</dbReference>
<reference evidence="7 8" key="1">
    <citation type="submission" date="2014-03" db="EMBL/GenBank/DDBJ databases">
        <title>Draft genome sequence of the novel thermoacidophilic archaea Acidianus copahuensis ALE1 strain, isolated from Copahue volcanic area in Neuquen Argentina.</title>
        <authorList>
            <person name="Urbieta M.S."/>
            <person name="Rascovan N."/>
            <person name="Castro C."/>
            <person name="Revale S."/>
            <person name="Giaveno M.A."/>
            <person name="Vazquez M.P."/>
            <person name="Donati E.R."/>
        </authorList>
    </citation>
    <scope>NUCLEOTIDE SEQUENCE [LARGE SCALE GENOMIC DNA]</scope>
    <source>
        <strain evidence="7 8">ALE1</strain>
    </source>
</reference>
<dbReference type="HAMAP" id="MF_01337_A">
    <property type="entry name" value="Ribosomal_uL18_A"/>
    <property type="match status" value="1"/>
</dbReference>
<gene>
    <name evidence="6" type="primary">rpl18</name>
    <name evidence="7" type="ORF">CM19_08990</name>
</gene>
<evidence type="ECO:0000256" key="6">
    <source>
        <dbReference type="HAMAP-Rule" id="MF_01337"/>
    </source>
</evidence>